<reference evidence="3" key="1">
    <citation type="journal article" date="2019" name="Int. J. Syst. Evol. Microbiol.">
        <title>The Global Catalogue of Microorganisms (GCM) 10K type strain sequencing project: providing services to taxonomists for standard genome sequencing and annotation.</title>
        <authorList>
            <consortium name="The Broad Institute Genomics Platform"/>
            <consortium name="The Broad Institute Genome Sequencing Center for Infectious Disease"/>
            <person name="Wu L."/>
            <person name="Ma J."/>
        </authorList>
    </citation>
    <scope>NUCLEOTIDE SEQUENCE [LARGE SCALE GENOMIC DNA]</scope>
    <source>
        <strain evidence="3">KCTC 42211</strain>
    </source>
</reference>
<dbReference type="EMBL" id="JBHRYF010000008">
    <property type="protein sequence ID" value="MFC3660502.1"/>
    <property type="molecule type" value="Genomic_DNA"/>
</dbReference>
<keyword evidence="1" id="KW-1133">Transmembrane helix</keyword>
<organism evidence="2 3">
    <name type="scientific">Luteimonas notoginsengisoli</name>
    <dbReference type="NCBI Taxonomy" id="1578200"/>
    <lineage>
        <taxon>Bacteria</taxon>
        <taxon>Pseudomonadati</taxon>
        <taxon>Pseudomonadota</taxon>
        <taxon>Gammaproteobacteria</taxon>
        <taxon>Lysobacterales</taxon>
        <taxon>Lysobacteraceae</taxon>
        <taxon>Luteimonas</taxon>
    </lineage>
</organism>
<evidence type="ECO:0000256" key="1">
    <source>
        <dbReference type="SAM" id="Phobius"/>
    </source>
</evidence>
<feature type="transmembrane region" description="Helical" evidence="1">
    <location>
        <begin position="112"/>
        <end position="129"/>
    </location>
</feature>
<feature type="transmembrane region" description="Helical" evidence="1">
    <location>
        <begin position="55"/>
        <end position="76"/>
    </location>
</feature>
<sequence length="142" mass="15526">MTKPTIPALRFAPTLWASLCHLLLMAGVIVLLLGRKPGRLRSEALVDAVPGFYTHVFNFSLSYLLYVGAGLLWLMMGVPLRFVAWAGAALVVANLGYEFLLPLLNTRDPLDAAYGIAGALLGFAWLWTVRRFGLAPIPETAR</sequence>
<evidence type="ECO:0000313" key="3">
    <source>
        <dbReference type="Proteomes" id="UP001595724"/>
    </source>
</evidence>
<proteinExistence type="predicted"/>
<feature type="transmembrane region" description="Helical" evidence="1">
    <location>
        <begin position="15"/>
        <end position="34"/>
    </location>
</feature>
<evidence type="ECO:0000313" key="2">
    <source>
        <dbReference type="EMBL" id="MFC3660502.1"/>
    </source>
</evidence>
<comment type="caution">
    <text evidence="2">The sequence shown here is derived from an EMBL/GenBank/DDBJ whole genome shotgun (WGS) entry which is preliminary data.</text>
</comment>
<feature type="transmembrane region" description="Helical" evidence="1">
    <location>
        <begin position="82"/>
        <end position="100"/>
    </location>
</feature>
<keyword evidence="3" id="KW-1185">Reference proteome</keyword>
<evidence type="ECO:0008006" key="4">
    <source>
        <dbReference type="Google" id="ProtNLM"/>
    </source>
</evidence>
<keyword evidence="1" id="KW-0472">Membrane</keyword>
<accession>A0ABV7UW63</accession>
<gene>
    <name evidence="2" type="ORF">ACFOM9_10530</name>
</gene>
<dbReference type="Proteomes" id="UP001595724">
    <property type="component" value="Unassembled WGS sequence"/>
</dbReference>
<protein>
    <recommendedName>
        <fullName evidence="4">VanZ-like domain-containing protein</fullName>
    </recommendedName>
</protein>
<keyword evidence="1" id="KW-0812">Transmembrane</keyword>
<name>A0ABV7UW63_9GAMM</name>
<dbReference type="RefSeq" id="WP_386710053.1">
    <property type="nucleotide sequence ID" value="NZ_JBHRYF010000008.1"/>
</dbReference>